<comment type="cofactor">
    <cofactor evidence="2 9 10">
        <name>Mg(2+)</name>
        <dbReference type="ChEBI" id="CHEBI:18420"/>
    </cofactor>
</comment>
<evidence type="ECO:0000256" key="2">
    <source>
        <dbReference type="ARBA" id="ARBA00001946"/>
    </source>
</evidence>
<dbReference type="RefSeq" id="WP_046139106.1">
    <property type="nucleotide sequence ID" value="NZ_LANJ01000016.1"/>
</dbReference>
<comment type="catalytic activity">
    <reaction evidence="1 10">
        <text>a myo-inositol phosphate + H2O = myo-inositol + phosphate</text>
        <dbReference type="Rhea" id="RHEA:24056"/>
        <dbReference type="ChEBI" id="CHEBI:15377"/>
        <dbReference type="ChEBI" id="CHEBI:17268"/>
        <dbReference type="ChEBI" id="CHEBI:43474"/>
        <dbReference type="ChEBI" id="CHEBI:84139"/>
        <dbReference type="EC" id="3.1.3.25"/>
    </reaction>
</comment>
<keyword evidence="6 9" id="KW-0479">Metal-binding</keyword>
<feature type="binding site" evidence="9">
    <location>
        <position position="74"/>
    </location>
    <ligand>
        <name>Mg(2+)</name>
        <dbReference type="ChEBI" id="CHEBI:18420"/>
        <label>1</label>
        <note>catalytic</note>
    </ligand>
</feature>
<evidence type="ECO:0000256" key="7">
    <source>
        <dbReference type="ARBA" id="ARBA00022801"/>
    </source>
</evidence>
<proteinExistence type="inferred from homology"/>
<evidence type="ECO:0000256" key="8">
    <source>
        <dbReference type="ARBA" id="ARBA00022842"/>
    </source>
</evidence>
<comment type="caution">
    <text evidence="11">The sequence shown here is derived from an EMBL/GenBank/DDBJ whole genome shotgun (WGS) entry which is preliminary data.</text>
</comment>
<organism evidence="11 12">
    <name type="scientific">Devosia epidermidihirudinis</name>
    <dbReference type="NCBI Taxonomy" id="1293439"/>
    <lineage>
        <taxon>Bacteria</taxon>
        <taxon>Pseudomonadati</taxon>
        <taxon>Pseudomonadota</taxon>
        <taxon>Alphaproteobacteria</taxon>
        <taxon>Hyphomicrobiales</taxon>
        <taxon>Devosiaceae</taxon>
        <taxon>Devosia</taxon>
    </lineage>
</organism>
<dbReference type="GO" id="GO:0006020">
    <property type="term" value="P:inositol metabolic process"/>
    <property type="evidence" value="ECO:0007669"/>
    <property type="project" value="TreeGrafter"/>
</dbReference>
<keyword evidence="8 9" id="KW-0460">Magnesium</keyword>
<evidence type="ECO:0000256" key="3">
    <source>
        <dbReference type="ARBA" id="ARBA00009759"/>
    </source>
</evidence>
<sequence>MSLTKTALDARADFAQALAREAGKIALRYFRAGGATGATLKGPQDYLTQADTEVDALIRTSIEEAFPEDAVLTEETGGTGGAQIWVIDPIDGTANFARGIACFAISIAFCVDGIAEIGLVYDPVADELFSARRGGGALCNGQPITVSANASPGTAALDIGYSRRNPTADYAALVARLLEDGYDAMQFGSAARGLAYVAAGRVDGFYEAHLYGWDVLAGLLLVSEAGGSASAFPTTLWETGGAVLASNALLADQLKARLPL</sequence>
<name>A0A0F5QBR4_9HYPH</name>
<feature type="binding site" evidence="9">
    <location>
        <position position="91"/>
    </location>
    <ligand>
        <name>Mg(2+)</name>
        <dbReference type="ChEBI" id="CHEBI:18420"/>
        <label>1</label>
        <note>catalytic</note>
    </ligand>
</feature>
<dbReference type="FunFam" id="3.30.540.10:FF:000003">
    <property type="entry name" value="Inositol-1-monophosphatase"/>
    <property type="match status" value="1"/>
</dbReference>
<accession>A0A0F5QBR4</accession>
<feature type="binding site" evidence="9">
    <location>
        <position position="88"/>
    </location>
    <ligand>
        <name>Mg(2+)</name>
        <dbReference type="ChEBI" id="CHEBI:18420"/>
        <label>1</label>
        <note>catalytic</note>
    </ligand>
</feature>
<dbReference type="EMBL" id="LANJ01000016">
    <property type="protein sequence ID" value="KKC38136.1"/>
    <property type="molecule type" value="Genomic_DNA"/>
</dbReference>
<evidence type="ECO:0000256" key="6">
    <source>
        <dbReference type="ARBA" id="ARBA00022723"/>
    </source>
</evidence>
<dbReference type="PANTHER" id="PTHR20854:SF4">
    <property type="entry name" value="INOSITOL-1-MONOPHOSPHATASE-RELATED"/>
    <property type="match status" value="1"/>
</dbReference>
<dbReference type="OrthoDB" id="9785695at2"/>
<dbReference type="GO" id="GO:0046872">
    <property type="term" value="F:metal ion binding"/>
    <property type="evidence" value="ECO:0007669"/>
    <property type="project" value="UniProtKB-KW"/>
</dbReference>
<keyword evidence="12" id="KW-1185">Reference proteome</keyword>
<evidence type="ECO:0000256" key="9">
    <source>
        <dbReference type="PIRSR" id="PIRSR600760-2"/>
    </source>
</evidence>
<evidence type="ECO:0000313" key="11">
    <source>
        <dbReference type="EMBL" id="KKC38136.1"/>
    </source>
</evidence>
<dbReference type="EC" id="3.1.3.25" evidence="4 10"/>
<comment type="similarity">
    <text evidence="3 10">Belongs to the inositol monophosphatase superfamily.</text>
</comment>
<dbReference type="InterPro" id="IPR033942">
    <property type="entry name" value="IMPase"/>
</dbReference>
<feature type="binding site" evidence="9">
    <location>
        <position position="214"/>
    </location>
    <ligand>
        <name>Mg(2+)</name>
        <dbReference type="ChEBI" id="CHEBI:18420"/>
        <label>1</label>
        <note>catalytic</note>
    </ligand>
</feature>
<dbReference type="PRINTS" id="PR01959">
    <property type="entry name" value="SBIMPHPHTASE"/>
</dbReference>
<dbReference type="Gene3D" id="3.30.540.10">
    <property type="entry name" value="Fructose-1,6-Bisphosphatase, subunit A, domain 1"/>
    <property type="match status" value="1"/>
</dbReference>
<evidence type="ECO:0000256" key="1">
    <source>
        <dbReference type="ARBA" id="ARBA00001033"/>
    </source>
</evidence>
<dbReference type="STRING" id="1293439.WH87_11080"/>
<evidence type="ECO:0000256" key="5">
    <source>
        <dbReference type="ARBA" id="ARBA00019784"/>
    </source>
</evidence>
<reference evidence="11 12" key="1">
    <citation type="submission" date="2015-03" db="EMBL/GenBank/DDBJ databases">
        <authorList>
            <person name="Lepp D."/>
            <person name="Hassan Y.I."/>
            <person name="Li X.-Z."/>
            <person name="Zhou T."/>
        </authorList>
    </citation>
    <scope>NUCLEOTIDE SEQUENCE [LARGE SCALE GENOMIC DNA]</scope>
    <source>
        <strain evidence="11 12">E84</strain>
    </source>
</reference>
<dbReference type="Gene3D" id="3.40.190.80">
    <property type="match status" value="1"/>
</dbReference>
<protein>
    <recommendedName>
        <fullName evidence="5 10">Inositol-1-monophosphatase</fullName>
        <ecNumber evidence="4 10">3.1.3.25</ecNumber>
    </recommendedName>
</protein>
<dbReference type="AlphaFoldDB" id="A0A0F5QBR4"/>
<dbReference type="Proteomes" id="UP000033411">
    <property type="component" value="Unassembled WGS sequence"/>
</dbReference>
<dbReference type="PRINTS" id="PR00377">
    <property type="entry name" value="IMPHPHTASES"/>
</dbReference>
<dbReference type="GO" id="GO:0008934">
    <property type="term" value="F:inositol monophosphate 1-phosphatase activity"/>
    <property type="evidence" value="ECO:0007669"/>
    <property type="project" value="InterPro"/>
</dbReference>
<dbReference type="GO" id="GO:0007165">
    <property type="term" value="P:signal transduction"/>
    <property type="evidence" value="ECO:0007669"/>
    <property type="project" value="TreeGrafter"/>
</dbReference>
<evidence type="ECO:0000256" key="4">
    <source>
        <dbReference type="ARBA" id="ARBA00013106"/>
    </source>
</evidence>
<dbReference type="PANTHER" id="PTHR20854">
    <property type="entry name" value="INOSITOL MONOPHOSPHATASE"/>
    <property type="match status" value="1"/>
</dbReference>
<dbReference type="InterPro" id="IPR000760">
    <property type="entry name" value="Inositol_monophosphatase-like"/>
</dbReference>
<dbReference type="PROSITE" id="PS00629">
    <property type="entry name" value="IMP_1"/>
    <property type="match status" value="1"/>
</dbReference>
<feature type="binding site" evidence="9">
    <location>
        <position position="90"/>
    </location>
    <ligand>
        <name>Mg(2+)</name>
        <dbReference type="ChEBI" id="CHEBI:18420"/>
        <label>2</label>
    </ligand>
</feature>
<dbReference type="CDD" id="cd01639">
    <property type="entry name" value="IMPase"/>
    <property type="match status" value="1"/>
</dbReference>
<dbReference type="PATRIC" id="fig|1293439.3.peg.1806"/>
<keyword evidence="7 10" id="KW-0378">Hydrolase</keyword>
<dbReference type="SUPFAM" id="SSF56655">
    <property type="entry name" value="Carbohydrate phosphatase"/>
    <property type="match status" value="1"/>
</dbReference>
<evidence type="ECO:0000313" key="12">
    <source>
        <dbReference type="Proteomes" id="UP000033411"/>
    </source>
</evidence>
<gene>
    <name evidence="11" type="ORF">WH87_11080</name>
</gene>
<dbReference type="InterPro" id="IPR022337">
    <property type="entry name" value="Inositol_monophosphatase_SuhB"/>
</dbReference>
<evidence type="ECO:0000256" key="10">
    <source>
        <dbReference type="RuleBase" id="RU364068"/>
    </source>
</evidence>
<dbReference type="InterPro" id="IPR020583">
    <property type="entry name" value="Inositol_monoP_metal-BS"/>
</dbReference>
<dbReference type="Pfam" id="PF00459">
    <property type="entry name" value="Inositol_P"/>
    <property type="match status" value="1"/>
</dbReference>